<evidence type="ECO:0008006" key="3">
    <source>
        <dbReference type="Google" id="ProtNLM"/>
    </source>
</evidence>
<dbReference type="InterPro" id="IPR008000">
    <property type="entry name" value="Rham/fucose_mutarotase"/>
</dbReference>
<name>A0A101KXH7_RHILI</name>
<protein>
    <recommendedName>
        <fullName evidence="3">L-rhamnose mutarotase</fullName>
    </recommendedName>
</protein>
<dbReference type="PANTHER" id="PTHR34389:SF2">
    <property type="entry name" value="L-RHAMNOSE MUTAROTASE"/>
    <property type="match status" value="1"/>
</dbReference>
<dbReference type="Proteomes" id="UP000053176">
    <property type="component" value="Unassembled WGS sequence"/>
</dbReference>
<dbReference type="Gene3D" id="3.30.70.100">
    <property type="match status" value="1"/>
</dbReference>
<dbReference type="Pfam" id="PF05336">
    <property type="entry name" value="rhaM"/>
    <property type="match status" value="1"/>
</dbReference>
<accession>A0A101KXH7</accession>
<proteinExistence type="predicted"/>
<gene>
    <name evidence="1" type="ORF">AU467_00335</name>
</gene>
<dbReference type="EMBL" id="LPWA01000001">
    <property type="protein sequence ID" value="KUM28780.1"/>
    <property type="molecule type" value="Genomic_DNA"/>
</dbReference>
<reference evidence="1 2" key="1">
    <citation type="submission" date="2015-12" db="EMBL/GenBank/DDBJ databases">
        <title>Draft genome sequence of Mesorhizobium sp. UFLA 01-765, a multitolerant efficient symbiont and plant-growth promoting strain isolated from Zn-mining soil using Leucaena leucocephala as a trap plant.</title>
        <authorList>
            <person name="Rangel W.M."/>
            <person name="Thijs S."/>
            <person name="Longatti S.M."/>
            <person name="Moreira F.M."/>
            <person name="Weyens N."/>
            <person name="Vangronsveld J."/>
            <person name="Van Hamme J.D."/>
            <person name="Bottos E.M."/>
            <person name="Rineau F."/>
        </authorList>
    </citation>
    <scope>NUCLEOTIDE SEQUENCE [LARGE SCALE GENOMIC DNA]</scope>
    <source>
        <strain evidence="1 2">UFLA 01-765</strain>
    </source>
</reference>
<sequence>MQRMGMVLGLKPEKVEEYVRLHAAVWPDVLKMISACNIKNYSIYLKRPENLLFSYFEYHGTDYAADMARMAADPKTQEWWAVCMPCQEPLPTRQEGEWWAMMDEVFHHD</sequence>
<dbReference type="AlphaFoldDB" id="A0A101KXH7"/>
<evidence type="ECO:0000313" key="2">
    <source>
        <dbReference type="Proteomes" id="UP000053176"/>
    </source>
</evidence>
<comment type="caution">
    <text evidence="1">The sequence shown here is derived from an EMBL/GenBank/DDBJ whole genome shotgun (WGS) entry which is preliminary data.</text>
</comment>
<dbReference type="PANTHER" id="PTHR34389">
    <property type="entry name" value="L-RHAMNOSE MUTAROTASE"/>
    <property type="match status" value="1"/>
</dbReference>
<dbReference type="OrthoDB" id="9799608at2"/>
<organism evidence="1 2">
    <name type="scientific">Rhizobium loti</name>
    <name type="common">Mesorhizobium loti</name>
    <dbReference type="NCBI Taxonomy" id="381"/>
    <lineage>
        <taxon>Bacteria</taxon>
        <taxon>Pseudomonadati</taxon>
        <taxon>Pseudomonadota</taxon>
        <taxon>Alphaproteobacteria</taxon>
        <taxon>Hyphomicrobiales</taxon>
        <taxon>Phyllobacteriaceae</taxon>
        <taxon>Mesorhizobium</taxon>
    </lineage>
</organism>
<evidence type="ECO:0000313" key="1">
    <source>
        <dbReference type="EMBL" id="KUM28780.1"/>
    </source>
</evidence>
<dbReference type="GO" id="GO:0016857">
    <property type="term" value="F:racemase and epimerase activity, acting on carbohydrates and derivatives"/>
    <property type="evidence" value="ECO:0007669"/>
    <property type="project" value="InterPro"/>
</dbReference>
<dbReference type="InterPro" id="IPR011008">
    <property type="entry name" value="Dimeric_a/b-barrel"/>
</dbReference>
<dbReference type="SUPFAM" id="SSF54909">
    <property type="entry name" value="Dimeric alpha+beta barrel"/>
    <property type="match status" value="1"/>
</dbReference>